<dbReference type="Proteomes" id="UP001597353">
    <property type="component" value="Unassembled WGS sequence"/>
</dbReference>
<evidence type="ECO:0000313" key="4">
    <source>
        <dbReference type="Proteomes" id="UP001597353"/>
    </source>
</evidence>
<feature type="chain" id="PRO_5044952883" description="Cyclic di-GMP-binding protein" evidence="1">
    <location>
        <begin position="31"/>
        <end position="718"/>
    </location>
</feature>
<gene>
    <name evidence="3" type="ORF">ACFSGJ_12695</name>
</gene>
<feature type="signal peptide" evidence="1">
    <location>
        <begin position="1"/>
        <end position="30"/>
    </location>
</feature>
<keyword evidence="1" id="KW-0732">Signal</keyword>
<organism evidence="3 4">
    <name type="scientific">Halodurantibacterium flavum</name>
    <dbReference type="NCBI Taxonomy" id="1382802"/>
    <lineage>
        <taxon>Bacteria</taxon>
        <taxon>Pseudomonadati</taxon>
        <taxon>Pseudomonadota</taxon>
        <taxon>Alphaproteobacteria</taxon>
        <taxon>Rhodobacterales</taxon>
        <taxon>Paracoccaceae</taxon>
        <taxon>Halodurantibacterium</taxon>
    </lineage>
</organism>
<dbReference type="Pfam" id="PF03170">
    <property type="entry name" value="BcsB"/>
    <property type="match status" value="2"/>
</dbReference>
<name>A0ABW4S907_9RHOB</name>
<keyword evidence="1" id="KW-0997">Cell inner membrane</keyword>
<dbReference type="EMBL" id="JBHUGH010000009">
    <property type="protein sequence ID" value="MFD1913072.1"/>
    <property type="molecule type" value="Genomic_DNA"/>
</dbReference>
<keyword evidence="4" id="KW-1185">Reference proteome</keyword>
<dbReference type="RefSeq" id="WP_390262311.1">
    <property type="nucleotide sequence ID" value="NZ_JBHUGH010000009.1"/>
</dbReference>
<keyword evidence="1" id="KW-0135">Cellulose biosynthesis</keyword>
<sequence>MTRKDRLRRTCCAVFMALGLAGAFALPAPAQEGEEAPLIQIVPVPPSGGALPEPGAEPEQYAPAPIQRDLGGRAPQPRMPVVMPLLSTAPNAADQNGILRVQGEYASEAFRLFLPPMTQAAQLTLSYRSTINVLPERSLVQVFVNGREAGSFAPSSFAGFSRVSLPGTDLRPGVNDVRIVFRHHHRIFCGTDVSFSLWSELDLRQSGVQVADFGDLPDAEAFVAGIASHVARGQPLEIRSPAPGHDTLARDIAARLGNRLGLYLPVREVSSWAPATGPAAAARISILPAGNGGTGFRRGGDGAIVLVLEEGTPLSEIDRLVPDLPPPPRTALLQPGVTTPISDLGYADHGTTAHYDRSDVIFRMPDDWLILASQKAELGFDYGFSDGLPAGALLLVKVNGETVRLLPLDTGAEERLPRLQIRFNARMLRPGVNAITFEAMIPGDPPDQPCPVRHGPMLTIYGDTDLTVPDSPDMAMADMGTALARLDGSRIATPPEALAPEPGPAGILPLAGMIRPLIPVQEGAEPPQLMVIGPADAPLMPLGLTGVTAQGLVNVISARPAGTATGADEVPPLERARLFLRNLVTDDAGRAEDWLAAQSGVAVLVQPDPAQPRSLWLLVAPRTDLTWLAGELSAARDQAGGPAGQIAVLRADGSWSNWRDPAQPPRMLEPLSAANLTVVLGSYASWAPLGFMGILLVLAWLSGLVALTFVLATRERRR</sequence>
<dbReference type="InterPro" id="IPR018513">
    <property type="entry name" value="Cell_synthase_bac"/>
</dbReference>
<evidence type="ECO:0000313" key="3">
    <source>
        <dbReference type="EMBL" id="MFD1913072.1"/>
    </source>
</evidence>
<accession>A0ABW4S907</accession>
<reference evidence="4" key="1">
    <citation type="journal article" date="2019" name="Int. J. Syst. Evol. Microbiol.">
        <title>The Global Catalogue of Microorganisms (GCM) 10K type strain sequencing project: providing services to taxonomists for standard genome sequencing and annotation.</title>
        <authorList>
            <consortium name="The Broad Institute Genomics Platform"/>
            <consortium name="The Broad Institute Genome Sequencing Center for Infectious Disease"/>
            <person name="Wu L."/>
            <person name="Ma J."/>
        </authorList>
    </citation>
    <scope>NUCLEOTIDE SEQUENCE [LARGE SCALE GENOMIC DNA]</scope>
    <source>
        <strain evidence="4">CGMCC 4.7242</strain>
    </source>
</reference>
<comment type="caution">
    <text evidence="3">The sequence shown here is derived from an EMBL/GenBank/DDBJ whole genome shotgun (WGS) entry which is preliminary data.</text>
</comment>
<comment type="pathway">
    <text evidence="1">Glycan metabolism; bacterial cellulose biosynthesis.</text>
</comment>
<proteinExistence type="inferred from homology"/>
<keyword evidence="1" id="KW-1133">Transmembrane helix</keyword>
<comment type="subcellular location">
    <subcellularLocation>
        <location evidence="1">Cell inner membrane</location>
    </subcellularLocation>
</comment>
<comment type="function">
    <text evidence="1">Binds the cellulose synthase activator, bis-(3'-5') cyclic diguanylic acid (c-di-GMP).</text>
</comment>
<dbReference type="Pfam" id="PF20916">
    <property type="entry name" value="BscB_a-b"/>
    <property type="match status" value="1"/>
</dbReference>
<dbReference type="InterPro" id="IPR048861">
    <property type="entry name" value="BscB-like_C"/>
</dbReference>
<keyword evidence="1" id="KW-0812">Transmembrane</keyword>
<comment type="subunit">
    <text evidence="1">Tightly associated with the cellulose synthase catalytic subunit.</text>
</comment>
<protein>
    <recommendedName>
        <fullName evidence="1">Cyclic di-GMP-binding protein</fullName>
    </recommendedName>
    <alternativeName>
        <fullName evidence="1">Cellulose synthase regulatory subunit</fullName>
    </alternativeName>
</protein>
<evidence type="ECO:0000259" key="2">
    <source>
        <dbReference type="Pfam" id="PF20916"/>
    </source>
</evidence>
<feature type="transmembrane region" description="Helical" evidence="1">
    <location>
        <begin position="686"/>
        <end position="712"/>
    </location>
</feature>
<dbReference type="Gene3D" id="3.30.379.20">
    <property type="match status" value="1"/>
</dbReference>
<keyword evidence="1" id="KW-0973">c-di-GMP</keyword>
<dbReference type="Gene3D" id="3.30.379.30">
    <property type="match status" value="1"/>
</dbReference>
<keyword evidence="1" id="KW-1003">Cell membrane</keyword>
<dbReference type="Gene3D" id="2.60.120.260">
    <property type="entry name" value="Galactose-binding domain-like"/>
    <property type="match status" value="2"/>
</dbReference>
<keyword evidence="1" id="KW-0472">Membrane</keyword>
<evidence type="ECO:0000256" key="1">
    <source>
        <dbReference type="RuleBase" id="RU365021"/>
    </source>
</evidence>
<feature type="domain" description="Cellulose synthase subunit B-like C-terminal" evidence="2">
    <location>
        <begin position="586"/>
        <end position="714"/>
    </location>
</feature>
<comment type="similarity">
    <text evidence="1">Belongs to the AcsB/BcsB family.</text>
</comment>